<dbReference type="AlphaFoldDB" id="A0A2W5T6W1"/>
<protein>
    <submittedName>
        <fullName evidence="2">Uncharacterized protein</fullName>
    </submittedName>
</protein>
<dbReference type="EMBL" id="QFQP01000016">
    <property type="protein sequence ID" value="PZR10762.1"/>
    <property type="molecule type" value="Genomic_DNA"/>
</dbReference>
<evidence type="ECO:0000256" key="1">
    <source>
        <dbReference type="SAM" id="MobiDB-lite"/>
    </source>
</evidence>
<dbReference type="Proteomes" id="UP000249061">
    <property type="component" value="Unassembled WGS sequence"/>
</dbReference>
<organism evidence="2 3">
    <name type="scientific">Archangium gephyra</name>
    <dbReference type="NCBI Taxonomy" id="48"/>
    <lineage>
        <taxon>Bacteria</taxon>
        <taxon>Pseudomonadati</taxon>
        <taxon>Myxococcota</taxon>
        <taxon>Myxococcia</taxon>
        <taxon>Myxococcales</taxon>
        <taxon>Cystobacterineae</taxon>
        <taxon>Archangiaceae</taxon>
        <taxon>Archangium</taxon>
    </lineage>
</organism>
<comment type="caution">
    <text evidence="2">The sequence shown here is derived from an EMBL/GenBank/DDBJ whole genome shotgun (WGS) entry which is preliminary data.</text>
</comment>
<feature type="region of interest" description="Disordered" evidence="1">
    <location>
        <begin position="15"/>
        <end position="58"/>
    </location>
</feature>
<reference evidence="2 3" key="1">
    <citation type="submission" date="2017-08" db="EMBL/GenBank/DDBJ databases">
        <title>Infants hospitalized years apart are colonized by the same room-sourced microbial strains.</title>
        <authorList>
            <person name="Brooks B."/>
            <person name="Olm M.R."/>
            <person name="Firek B.A."/>
            <person name="Baker R."/>
            <person name="Thomas B.C."/>
            <person name="Morowitz M.J."/>
            <person name="Banfield J.F."/>
        </authorList>
    </citation>
    <scope>NUCLEOTIDE SEQUENCE [LARGE SCALE GENOMIC DNA]</scope>
    <source>
        <strain evidence="2">S2_003_000_R2_14</strain>
    </source>
</reference>
<sequence length="234" mass="25424">MIDLAAYALALALSQEPDTAATPLEKELAAESAQQSDTPTTAPSPSGSVGAPKPKGADEVTNTVKKLSSMKPEERQATLIQLQKQFGGVDSNPVLPTLDIDLGEYLQLPVQDQALVVARSYFNDIVAGDAARMLARSGFPFFMESRRVDRPEELLSQWSKSLRSRRTDLLKLYSVEVMTPAEMEKKFGKAPARLSAWNLKAPNTYVAVGNLSGHATILLLRQAGVAWQVVGFHD</sequence>
<proteinExistence type="predicted"/>
<feature type="compositionally biased region" description="Polar residues" evidence="1">
    <location>
        <begin position="32"/>
        <end position="47"/>
    </location>
</feature>
<evidence type="ECO:0000313" key="3">
    <source>
        <dbReference type="Proteomes" id="UP000249061"/>
    </source>
</evidence>
<evidence type="ECO:0000313" key="2">
    <source>
        <dbReference type="EMBL" id="PZR10762.1"/>
    </source>
</evidence>
<accession>A0A2W5T6W1</accession>
<name>A0A2W5T6W1_9BACT</name>
<gene>
    <name evidence="2" type="ORF">DI536_18980</name>
</gene>